<dbReference type="GO" id="GO:0016887">
    <property type="term" value="F:ATP hydrolysis activity"/>
    <property type="evidence" value="ECO:0007669"/>
    <property type="project" value="InterPro"/>
</dbReference>
<dbReference type="FunFam" id="3.40.50.300:FF:000589">
    <property type="entry name" value="ABC transporter, ATP-binding subunit"/>
    <property type="match status" value="1"/>
</dbReference>
<dbReference type="Gene3D" id="3.40.50.300">
    <property type="entry name" value="P-loop containing nucleotide triphosphate hydrolases"/>
    <property type="match status" value="1"/>
</dbReference>
<accession>A0A8A7KLJ3</accession>
<dbReference type="SUPFAM" id="SSF52540">
    <property type="entry name" value="P-loop containing nucleoside triphosphate hydrolases"/>
    <property type="match status" value="1"/>
</dbReference>
<reference evidence="9" key="1">
    <citation type="submission" date="2019-12" db="EMBL/GenBank/DDBJ databases">
        <authorList>
            <person name="zhang j."/>
            <person name="sun C.M."/>
        </authorList>
    </citation>
    <scope>NUCLEOTIDE SEQUENCE</scope>
    <source>
        <strain evidence="9">NS-1</strain>
    </source>
</reference>
<organism evidence="9 10">
    <name type="scientific">Iocasia fonsfrigidae</name>
    <dbReference type="NCBI Taxonomy" id="2682810"/>
    <lineage>
        <taxon>Bacteria</taxon>
        <taxon>Bacillati</taxon>
        <taxon>Bacillota</taxon>
        <taxon>Clostridia</taxon>
        <taxon>Halanaerobiales</taxon>
        <taxon>Halanaerobiaceae</taxon>
        <taxon>Iocasia</taxon>
    </lineage>
</organism>
<evidence type="ECO:0000256" key="4">
    <source>
        <dbReference type="ARBA" id="ARBA00022741"/>
    </source>
</evidence>
<dbReference type="PANTHER" id="PTHR42711">
    <property type="entry name" value="ABC TRANSPORTER ATP-BINDING PROTEIN"/>
    <property type="match status" value="1"/>
</dbReference>
<comment type="subcellular location">
    <subcellularLocation>
        <location evidence="1">Cell membrane</location>
    </subcellularLocation>
</comment>
<dbReference type="Proteomes" id="UP000665020">
    <property type="component" value="Chromosome"/>
</dbReference>
<protein>
    <submittedName>
        <fullName evidence="9">ATP-binding cassette domain-containing protein</fullName>
    </submittedName>
</protein>
<keyword evidence="5 9" id="KW-0067">ATP-binding</keyword>
<dbReference type="EMBL" id="CP046640">
    <property type="protein sequence ID" value="QTL98712.1"/>
    <property type="molecule type" value="Genomic_DNA"/>
</dbReference>
<dbReference type="GO" id="GO:0005886">
    <property type="term" value="C:plasma membrane"/>
    <property type="evidence" value="ECO:0007669"/>
    <property type="project" value="UniProtKB-SubCell"/>
</dbReference>
<keyword evidence="7" id="KW-0472">Membrane</keyword>
<dbReference type="RefSeq" id="WP_230867114.1">
    <property type="nucleotide sequence ID" value="NZ_CP046640.1"/>
</dbReference>
<dbReference type="CDD" id="cd03230">
    <property type="entry name" value="ABC_DR_subfamily_A"/>
    <property type="match status" value="1"/>
</dbReference>
<dbReference type="InterPro" id="IPR027417">
    <property type="entry name" value="P-loop_NTPase"/>
</dbReference>
<dbReference type="AlphaFoldDB" id="A0A8A7KLJ3"/>
<evidence type="ECO:0000313" key="10">
    <source>
        <dbReference type="Proteomes" id="UP000665020"/>
    </source>
</evidence>
<evidence type="ECO:0000256" key="3">
    <source>
        <dbReference type="ARBA" id="ARBA00022475"/>
    </source>
</evidence>
<dbReference type="InterPro" id="IPR017871">
    <property type="entry name" value="ABC_transporter-like_CS"/>
</dbReference>
<evidence type="ECO:0000256" key="7">
    <source>
        <dbReference type="ARBA" id="ARBA00023136"/>
    </source>
</evidence>
<keyword evidence="3" id="KW-1003">Cell membrane</keyword>
<name>A0A8A7KLJ3_9FIRM</name>
<dbReference type="PANTHER" id="PTHR42711:SF13">
    <property type="entry name" value="ABC TRANSPORTER, ATP-BINDING PROTEIN"/>
    <property type="match status" value="1"/>
</dbReference>
<proteinExistence type="predicted"/>
<dbReference type="Pfam" id="PF00005">
    <property type="entry name" value="ABC_tran"/>
    <property type="match status" value="1"/>
</dbReference>
<dbReference type="InterPro" id="IPR003593">
    <property type="entry name" value="AAA+_ATPase"/>
</dbReference>
<keyword evidence="6" id="KW-1278">Translocase</keyword>
<dbReference type="InterPro" id="IPR050763">
    <property type="entry name" value="ABC_transporter_ATP-binding"/>
</dbReference>
<evidence type="ECO:0000256" key="1">
    <source>
        <dbReference type="ARBA" id="ARBA00004236"/>
    </source>
</evidence>
<dbReference type="KEGG" id="ifn:GM661_12415"/>
<dbReference type="PROSITE" id="PS00211">
    <property type="entry name" value="ABC_TRANSPORTER_1"/>
    <property type="match status" value="1"/>
</dbReference>
<keyword evidence="10" id="KW-1185">Reference proteome</keyword>
<evidence type="ECO:0000256" key="5">
    <source>
        <dbReference type="ARBA" id="ARBA00022840"/>
    </source>
</evidence>
<evidence type="ECO:0000313" key="9">
    <source>
        <dbReference type="EMBL" id="QTL98712.1"/>
    </source>
</evidence>
<dbReference type="InterPro" id="IPR003439">
    <property type="entry name" value="ABC_transporter-like_ATP-bd"/>
</dbReference>
<feature type="domain" description="ABC transporter" evidence="8">
    <location>
        <begin position="7"/>
        <end position="233"/>
    </location>
</feature>
<evidence type="ECO:0000259" key="8">
    <source>
        <dbReference type="PROSITE" id="PS50893"/>
    </source>
</evidence>
<evidence type="ECO:0000256" key="6">
    <source>
        <dbReference type="ARBA" id="ARBA00022967"/>
    </source>
</evidence>
<dbReference type="GO" id="GO:0005524">
    <property type="term" value="F:ATP binding"/>
    <property type="evidence" value="ECO:0007669"/>
    <property type="project" value="UniProtKB-KW"/>
</dbReference>
<keyword evidence="4" id="KW-0547">Nucleotide-binding</keyword>
<evidence type="ECO:0000256" key="2">
    <source>
        <dbReference type="ARBA" id="ARBA00022448"/>
    </source>
</evidence>
<sequence length="307" mass="34699">MPNLYDIEVKNISKIYKKTTAVEDISLQVKKGEVFGFLGPNGAGKTTTIRIMTGLLPASSGCCKVLGEEISGIGSDFYRKIGIVFENNNLYMRLSGEKNLRFFASMYQLDNDIVYYLLEKFALLDAAKRPVKSYSKGMKQRLLICRALLHDPKLLILDEPTSGLDPMSVEIIHQAIEEFRNAGKTVFLSTHYMEEADSLCDRLAFINKGSLIAVERPVVLKERYGESYIEIKVLLDKGQESAEMFEEIINQDDILELDDNIMTIKLSLINNDVGLRLDKIRSKSKVLSIHSREATLHDVFMRLTTLS</sequence>
<gene>
    <name evidence="9" type="ORF">GM661_12415</name>
</gene>
<keyword evidence="2" id="KW-0813">Transport</keyword>
<dbReference type="SMART" id="SM00382">
    <property type="entry name" value="AAA"/>
    <property type="match status" value="1"/>
</dbReference>
<dbReference type="PROSITE" id="PS50893">
    <property type="entry name" value="ABC_TRANSPORTER_2"/>
    <property type="match status" value="1"/>
</dbReference>